<accession>A0AAP7L0Z4</accession>
<comment type="caution">
    <text evidence="2">The sequence shown here is derived from an EMBL/GenBank/DDBJ whole genome shotgun (WGS) entry which is preliminary data.</text>
</comment>
<evidence type="ECO:0000313" key="3">
    <source>
        <dbReference type="Proteomes" id="UP000092125"/>
    </source>
</evidence>
<protein>
    <recommendedName>
        <fullName evidence="4">Transmembrane protein</fullName>
    </recommendedName>
</protein>
<gene>
    <name evidence="2" type="ORF">A9K56_09130</name>
</gene>
<reference evidence="2 3" key="1">
    <citation type="submission" date="2016-05" db="EMBL/GenBank/DDBJ databases">
        <title>Draft Genome Sequences of Stenotrophomonas maltophilia Strains Sm32COP, Sm41DVV, Sm46PAILV, SmF3, SmF22, SmSOFb1 and SmCVFa1, Isolated from Different Manures, in France.</title>
        <authorList>
            <person name="Nazaret S."/>
            <person name="Bodilis J."/>
        </authorList>
    </citation>
    <scope>NUCLEOTIDE SEQUENCE [LARGE SCALE GENOMIC DNA]</scope>
    <source>
        <strain evidence="2 3">Sm41DVV</strain>
    </source>
</reference>
<name>A0AAP7L0Z4_STEMA</name>
<organism evidence="2 3">
    <name type="scientific">Stenotrophomonas maltophilia</name>
    <name type="common">Pseudomonas maltophilia</name>
    <name type="synonym">Xanthomonas maltophilia</name>
    <dbReference type="NCBI Taxonomy" id="40324"/>
    <lineage>
        <taxon>Bacteria</taxon>
        <taxon>Pseudomonadati</taxon>
        <taxon>Pseudomonadota</taxon>
        <taxon>Gammaproteobacteria</taxon>
        <taxon>Lysobacterales</taxon>
        <taxon>Lysobacteraceae</taxon>
        <taxon>Stenotrophomonas</taxon>
        <taxon>Stenotrophomonas maltophilia group</taxon>
    </lineage>
</organism>
<evidence type="ECO:0000313" key="2">
    <source>
        <dbReference type="EMBL" id="OBU61722.1"/>
    </source>
</evidence>
<keyword evidence="1" id="KW-0472">Membrane</keyword>
<feature type="transmembrane region" description="Helical" evidence="1">
    <location>
        <begin position="31"/>
        <end position="50"/>
    </location>
</feature>
<evidence type="ECO:0008006" key="4">
    <source>
        <dbReference type="Google" id="ProtNLM"/>
    </source>
</evidence>
<keyword evidence="1" id="KW-1133">Transmembrane helix</keyword>
<dbReference type="EMBL" id="LYVI01000005">
    <property type="protein sequence ID" value="OBU61722.1"/>
    <property type="molecule type" value="Genomic_DNA"/>
</dbReference>
<evidence type="ECO:0000256" key="1">
    <source>
        <dbReference type="SAM" id="Phobius"/>
    </source>
</evidence>
<feature type="transmembrane region" description="Helical" evidence="1">
    <location>
        <begin position="71"/>
        <end position="92"/>
    </location>
</feature>
<dbReference type="AlphaFoldDB" id="A0AAP7L0Z4"/>
<keyword evidence="1" id="KW-0812">Transmembrane</keyword>
<proteinExistence type="predicted"/>
<dbReference type="Proteomes" id="UP000092125">
    <property type="component" value="Unassembled WGS sequence"/>
</dbReference>
<sequence>MWAALLLAVATTLGWLLRRPGAQARWPRTGFGIALLVFASALAVQLAVDLGSGHSSLRMNLLGRFSGLRTVSLGTMITCYLAALAASAWGAWTLLRRR</sequence>